<dbReference type="Proteomes" id="UP000095256">
    <property type="component" value="Unassembled WGS sequence"/>
</dbReference>
<evidence type="ECO:0000313" key="2">
    <source>
        <dbReference type="Proteomes" id="UP000095256"/>
    </source>
</evidence>
<dbReference type="STRING" id="762845.BCR26_11525"/>
<name>A0A1E5KYE3_9ENTE</name>
<protein>
    <recommendedName>
        <fullName evidence="3">Alternate signal-mediated exported protein</fullName>
    </recommendedName>
</protein>
<proteinExistence type="predicted"/>
<comment type="caution">
    <text evidence="1">The sequence shown here is derived from an EMBL/GenBank/DDBJ whole genome shotgun (WGS) entry which is preliminary data.</text>
</comment>
<dbReference type="OrthoDB" id="2058406at2"/>
<accession>A0A1E5KYE3</accession>
<dbReference type="RefSeq" id="WP_069698197.1">
    <property type="nucleotide sequence ID" value="NZ_JAGGMA010000030.1"/>
</dbReference>
<evidence type="ECO:0000313" key="1">
    <source>
        <dbReference type="EMBL" id="OEH82848.1"/>
    </source>
</evidence>
<dbReference type="AlphaFoldDB" id="A0A1E5KYE3"/>
<organism evidence="1 2">
    <name type="scientific">Enterococcus rivorum</name>
    <dbReference type="NCBI Taxonomy" id="762845"/>
    <lineage>
        <taxon>Bacteria</taxon>
        <taxon>Bacillati</taxon>
        <taxon>Bacillota</taxon>
        <taxon>Bacilli</taxon>
        <taxon>Lactobacillales</taxon>
        <taxon>Enterococcaceae</taxon>
        <taxon>Enterococcus</taxon>
    </lineage>
</organism>
<reference evidence="1 2" key="1">
    <citation type="submission" date="2016-09" db="EMBL/GenBank/DDBJ databases">
        <authorList>
            <person name="Capua I."/>
            <person name="De Benedictis P."/>
            <person name="Joannis T."/>
            <person name="Lombin L.H."/>
            <person name="Cattoli G."/>
        </authorList>
    </citation>
    <scope>NUCLEOTIDE SEQUENCE [LARGE SCALE GENOMIC DNA]</scope>
    <source>
        <strain evidence="1 2">LMG 25899</strain>
    </source>
</reference>
<sequence>MRKKACKNKKNSRKYSSKKNLILLLGLLIAVISLSASLYQKTFASLTDHDEKQNKFRIGDLKVSVEEEFQPPITFEPDVIYPKKVWVKNTGELNSFVRVLALPILSKKQANGSTLLLPATTTGIAPILTIDYNLSDWIDGGDGYFYYKKKLSKGEKTPLLFSSVTLNQDNITEEYKDVKLSFEIKAEGIGISKYAYRDAWWNSSIPVSGELLQVDNLLKDQVANE</sequence>
<evidence type="ECO:0008006" key="3">
    <source>
        <dbReference type="Google" id="ProtNLM"/>
    </source>
</evidence>
<keyword evidence="2" id="KW-1185">Reference proteome</keyword>
<gene>
    <name evidence="1" type="ORF">BCR26_11525</name>
</gene>
<dbReference type="EMBL" id="MIEK01000014">
    <property type="protein sequence ID" value="OEH82848.1"/>
    <property type="molecule type" value="Genomic_DNA"/>
</dbReference>